<dbReference type="NCBIfam" id="TIGR01640">
    <property type="entry name" value="F_box_assoc_1"/>
    <property type="match status" value="1"/>
</dbReference>
<evidence type="ECO:0000313" key="3">
    <source>
        <dbReference type="Proteomes" id="UP000886595"/>
    </source>
</evidence>
<sequence>MEDSQPSLVQAGNNTTTTTTTIPFDLIIEILSLLPAKSLFRFQSVSKQWFSTIRSKFFVDLFQTRSKSRPRLLLTLYLGDAEEQFIFSAPEHTDDDKSSSSVMARYDMPISAPGYNLTSGSVNGFFCFRGVSSHTITVYNPTTRQVVKLPDAKPKGRHMTALLGYDPVEDQYKVLCVVMREGQDIPQEHLVCTVSSSHDEKQEWRKIENPTGVDYRCIFGDKCIDGALYYEKDTLSLASQLFLLEPVPRPVSFFSASAALPLPLPLPAAVLEPEVLAPFKSTSTWIPGTRL</sequence>
<name>A0A8X7WR32_BRACI</name>
<dbReference type="InterPro" id="IPR013187">
    <property type="entry name" value="F-box-assoc_dom_typ3"/>
</dbReference>
<feature type="domain" description="F-box" evidence="1">
    <location>
        <begin position="16"/>
        <end position="61"/>
    </location>
</feature>
<gene>
    <name evidence="2" type="ORF">Bca52824_004750</name>
</gene>
<dbReference type="InterPro" id="IPR001810">
    <property type="entry name" value="F-box_dom"/>
</dbReference>
<keyword evidence="3" id="KW-1185">Reference proteome</keyword>
<dbReference type="OrthoDB" id="1111140at2759"/>
<dbReference type="Proteomes" id="UP000886595">
    <property type="component" value="Unassembled WGS sequence"/>
</dbReference>
<dbReference type="PANTHER" id="PTHR31111:SF98">
    <property type="entry name" value="F-BOX ASSOCIATED UBIQUITINATION EFFECTOR FAMILY PROTEIN-RELATED"/>
    <property type="match status" value="1"/>
</dbReference>
<dbReference type="InterPro" id="IPR036047">
    <property type="entry name" value="F-box-like_dom_sf"/>
</dbReference>
<dbReference type="SUPFAM" id="SSF81383">
    <property type="entry name" value="F-box domain"/>
    <property type="match status" value="1"/>
</dbReference>
<dbReference type="PROSITE" id="PS50181">
    <property type="entry name" value="FBOX"/>
    <property type="match status" value="1"/>
</dbReference>
<dbReference type="InterPro" id="IPR017451">
    <property type="entry name" value="F-box-assoc_interact_dom"/>
</dbReference>
<dbReference type="Pfam" id="PF08268">
    <property type="entry name" value="FBA_3"/>
    <property type="match status" value="1"/>
</dbReference>
<organism evidence="2 3">
    <name type="scientific">Brassica carinata</name>
    <name type="common">Ethiopian mustard</name>
    <name type="synonym">Abyssinian cabbage</name>
    <dbReference type="NCBI Taxonomy" id="52824"/>
    <lineage>
        <taxon>Eukaryota</taxon>
        <taxon>Viridiplantae</taxon>
        <taxon>Streptophyta</taxon>
        <taxon>Embryophyta</taxon>
        <taxon>Tracheophyta</taxon>
        <taxon>Spermatophyta</taxon>
        <taxon>Magnoliopsida</taxon>
        <taxon>eudicotyledons</taxon>
        <taxon>Gunneridae</taxon>
        <taxon>Pentapetalae</taxon>
        <taxon>rosids</taxon>
        <taxon>malvids</taxon>
        <taxon>Brassicales</taxon>
        <taxon>Brassicaceae</taxon>
        <taxon>Brassiceae</taxon>
        <taxon>Brassica</taxon>
    </lineage>
</organism>
<accession>A0A8X7WR32</accession>
<dbReference type="Gene3D" id="1.20.1280.50">
    <property type="match status" value="1"/>
</dbReference>
<comment type="caution">
    <text evidence="2">The sequence shown here is derived from an EMBL/GenBank/DDBJ whole genome shotgun (WGS) entry which is preliminary data.</text>
</comment>
<dbReference type="CDD" id="cd22157">
    <property type="entry name" value="F-box_AtFBW1-like"/>
    <property type="match status" value="1"/>
</dbReference>
<reference evidence="2 3" key="1">
    <citation type="submission" date="2020-02" db="EMBL/GenBank/DDBJ databases">
        <authorList>
            <person name="Ma Q."/>
            <person name="Huang Y."/>
            <person name="Song X."/>
            <person name="Pei D."/>
        </authorList>
    </citation>
    <scope>NUCLEOTIDE SEQUENCE [LARGE SCALE GENOMIC DNA]</scope>
    <source>
        <strain evidence="2">Sxm20200214</strain>
        <tissue evidence="2">Leaf</tissue>
    </source>
</reference>
<dbReference type="EMBL" id="JAAMPC010000001">
    <property type="protein sequence ID" value="KAG2333570.1"/>
    <property type="molecule type" value="Genomic_DNA"/>
</dbReference>
<protein>
    <recommendedName>
        <fullName evidence="1">F-box domain-containing protein</fullName>
    </recommendedName>
</protein>
<proteinExistence type="predicted"/>
<dbReference type="AlphaFoldDB" id="A0A8X7WR32"/>
<dbReference type="Pfam" id="PF00646">
    <property type="entry name" value="F-box"/>
    <property type="match status" value="1"/>
</dbReference>
<evidence type="ECO:0000259" key="1">
    <source>
        <dbReference type="PROSITE" id="PS50181"/>
    </source>
</evidence>
<dbReference type="SMART" id="SM00256">
    <property type="entry name" value="FBOX"/>
    <property type="match status" value="1"/>
</dbReference>
<dbReference type="PANTHER" id="PTHR31111">
    <property type="entry name" value="BNAA05G37150D PROTEIN-RELATED"/>
    <property type="match status" value="1"/>
</dbReference>
<evidence type="ECO:0000313" key="2">
    <source>
        <dbReference type="EMBL" id="KAG2333570.1"/>
    </source>
</evidence>